<gene>
    <name evidence="1" type="ORF">OCL97_08535</name>
</gene>
<name>A0ABW6CQA8_9CAUL</name>
<organism evidence="1 2">
    <name type="scientific">Phenylobacterium ferrooxidans</name>
    <dbReference type="NCBI Taxonomy" id="2982689"/>
    <lineage>
        <taxon>Bacteria</taxon>
        <taxon>Pseudomonadati</taxon>
        <taxon>Pseudomonadota</taxon>
        <taxon>Alphaproteobacteria</taxon>
        <taxon>Caulobacterales</taxon>
        <taxon>Caulobacteraceae</taxon>
        <taxon>Phenylobacterium</taxon>
    </lineage>
</organism>
<proteinExistence type="predicted"/>
<sequence>MLVLGGLGAAAVATSRATRIDASTLCATTGPSAVTVVLIDATDSISSVQRTAIINRLNKIDRQLKANERLAVFEISPGANPLTPAFSMCRPAAAAETSALTGNKKLASQKYDGTFKPAVAATLSSLLNKAPAAGSPIMEAIQAASVSTFQASDLPDEAPRRLVVVSDMLEHGPAGSQYGSLPDFDDYKASPQFARATSDLTDVDVIVLYLRRDDGASVQGINHIDFWARWFAAQGASDFKAIPVEG</sequence>
<comment type="caution">
    <text evidence="1">The sequence shown here is derived from an EMBL/GenBank/DDBJ whole genome shotgun (WGS) entry which is preliminary data.</text>
</comment>
<reference evidence="1 2" key="1">
    <citation type="submission" date="2022-09" db="EMBL/GenBank/DDBJ databases">
        <title>New species of Phenylobacterium.</title>
        <authorList>
            <person name="Mieszkin S."/>
        </authorList>
    </citation>
    <scope>NUCLEOTIDE SEQUENCE [LARGE SCALE GENOMIC DNA]</scope>
    <source>
        <strain evidence="1 2">HK31-G</strain>
    </source>
</reference>
<evidence type="ECO:0000313" key="1">
    <source>
        <dbReference type="EMBL" id="MFD3264005.1"/>
    </source>
</evidence>
<keyword evidence="2" id="KW-1185">Reference proteome</keyword>
<dbReference type="EMBL" id="JAOTJD010000013">
    <property type="protein sequence ID" value="MFD3264005.1"/>
    <property type="molecule type" value="Genomic_DNA"/>
</dbReference>
<dbReference type="Proteomes" id="UP001598130">
    <property type="component" value="Unassembled WGS sequence"/>
</dbReference>
<evidence type="ECO:0008006" key="3">
    <source>
        <dbReference type="Google" id="ProtNLM"/>
    </source>
</evidence>
<protein>
    <recommendedName>
        <fullName evidence="3">VWFA domain-containing protein</fullName>
    </recommendedName>
</protein>
<accession>A0ABW6CQA8</accession>
<evidence type="ECO:0000313" key="2">
    <source>
        <dbReference type="Proteomes" id="UP001598130"/>
    </source>
</evidence>
<dbReference type="RefSeq" id="WP_377369348.1">
    <property type="nucleotide sequence ID" value="NZ_JAOTJD010000013.1"/>
</dbReference>